<accession>A0A5B0PA99</accession>
<feature type="region of interest" description="Disordered" evidence="1">
    <location>
        <begin position="72"/>
        <end position="94"/>
    </location>
</feature>
<feature type="region of interest" description="Disordered" evidence="1">
    <location>
        <begin position="29"/>
        <end position="60"/>
    </location>
</feature>
<dbReference type="EMBL" id="VDEP01000349">
    <property type="protein sequence ID" value="KAA1097208.1"/>
    <property type="molecule type" value="Genomic_DNA"/>
</dbReference>
<name>A0A5B0PA99_PUCGR</name>
<dbReference type="Proteomes" id="UP000325313">
    <property type="component" value="Unassembled WGS sequence"/>
</dbReference>
<evidence type="ECO:0000313" key="3">
    <source>
        <dbReference type="Proteomes" id="UP000325313"/>
    </source>
</evidence>
<protein>
    <submittedName>
        <fullName evidence="2">Uncharacterized protein</fullName>
    </submittedName>
</protein>
<evidence type="ECO:0000313" key="2">
    <source>
        <dbReference type="EMBL" id="KAA1097208.1"/>
    </source>
</evidence>
<comment type="caution">
    <text evidence="2">The sequence shown here is derived from an EMBL/GenBank/DDBJ whole genome shotgun (WGS) entry which is preliminary data.</text>
</comment>
<dbReference type="AlphaFoldDB" id="A0A5B0PA99"/>
<organism evidence="2 3">
    <name type="scientific">Puccinia graminis f. sp. tritici</name>
    <dbReference type="NCBI Taxonomy" id="56615"/>
    <lineage>
        <taxon>Eukaryota</taxon>
        <taxon>Fungi</taxon>
        <taxon>Dikarya</taxon>
        <taxon>Basidiomycota</taxon>
        <taxon>Pucciniomycotina</taxon>
        <taxon>Pucciniomycetes</taxon>
        <taxon>Pucciniales</taxon>
        <taxon>Pucciniaceae</taxon>
        <taxon>Puccinia</taxon>
    </lineage>
</organism>
<proteinExistence type="predicted"/>
<evidence type="ECO:0000256" key="1">
    <source>
        <dbReference type="SAM" id="MobiDB-lite"/>
    </source>
</evidence>
<sequence>MIELRIPTDDVRVRRIWNSEPGLYCQATHPALVGPRHPHAPPCPSPKNADHNHPRSPPLVARAQNTSQVDVGYTRNSSKPKGLKNMLMKKSEKK</sequence>
<gene>
    <name evidence="2" type="ORF">PGTUg99_000795</name>
</gene>
<reference evidence="2 3" key="1">
    <citation type="submission" date="2019-05" db="EMBL/GenBank/DDBJ databases">
        <title>Emergence of the Ug99 lineage of the wheat stem rust pathogen through somatic hybridization.</title>
        <authorList>
            <person name="Li F."/>
            <person name="Upadhyaya N.M."/>
            <person name="Sperschneider J."/>
            <person name="Matny O."/>
            <person name="Nguyen-Phuc H."/>
            <person name="Mago R."/>
            <person name="Raley C."/>
            <person name="Miller M.E."/>
            <person name="Silverstein K.A.T."/>
            <person name="Henningsen E."/>
            <person name="Hirsch C.D."/>
            <person name="Visser B."/>
            <person name="Pretorius Z.A."/>
            <person name="Steffenson B.J."/>
            <person name="Schwessinger B."/>
            <person name="Dodds P.N."/>
            <person name="Figueroa M."/>
        </authorList>
    </citation>
    <scope>NUCLEOTIDE SEQUENCE [LARGE SCALE GENOMIC DNA]</scope>
    <source>
        <strain evidence="2 3">Ug99</strain>
    </source>
</reference>